<name>A0AAD6DGX0_9EURO</name>
<sequence length="107" mass="12221">MSQYLAYLYMFCRSGIDTIVHAFDVFVGQQAIIIFNRIKDWIEEWIEEWIDGKPEIFDDAFPIDRGTTMITQAPLKPGPLQSLCGAARATYILGEEPSLRSRLFCLG</sequence>
<dbReference type="EMBL" id="JAQJAC010000007">
    <property type="protein sequence ID" value="KAJ5579123.1"/>
    <property type="molecule type" value="Genomic_DNA"/>
</dbReference>
<organism evidence="1 2">
    <name type="scientific">Penicillium hetheringtonii</name>
    <dbReference type="NCBI Taxonomy" id="911720"/>
    <lineage>
        <taxon>Eukaryota</taxon>
        <taxon>Fungi</taxon>
        <taxon>Dikarya</taxon>
        <taxon>Ascomycota</taxon>
        <taxon>Pezizomycotina</taxon>
        <taxon>Eurotiomycetes</taxon>
        <taxon>Eurotiomycetidae</taxon>
        <taxon>Eurotiales</taxon>
        <taxon>Aspergillaceae</taxon>
        <taxon>Penicillium</taxon>
    </lineage>
</organism>
<reference evidence="1 2" key="1">
    <citation type="journal article" date="2023" name="IMA Fungus">
        <title>Comparative genomic study of the Penicillium genus elucidates a diverse pangenome and 15 lateral gene transfer events.</title>
        <authorList>
            <person name="Petersen C."/>
            <person name="Sorensen T."/>
            <person name="Nielsen M.R."/>
            <person name="Sondergaard T.E."/>
            <person name="Sorensen J.L."/>
            <person name="Fitzpatrick D.A."/>
            <person name="Frisvad J.C."/>
            <person name="Nielsen K.L."/>
        </authorList>
    </citation>
    <scope>NUCLEOTIDE SEQUENCE [LARGE SCALE GENOMIC DNA]</scope>
    <source>
        <strain evidence="1 2">IBT 29057</strain>
    </source>
</reference>
<dbReference type="Proteomes" id="UP001216150">
    <property type="component" value="Unassembled WGS sequence"/>
</dbReference>
<comment type="caution">
    <text evidence="1">The sequence shown here is derived from an EMBL/GenBank/DDBJ whole genome shotgun (WGS) entry which is preliminary data.</text>
</comment>
<evidence type="ECO:0000313" key="1">
    <source>
        <dbReference type="EMBL" id="KAJ5579123.1"/>
    </source>
</evidence>
<keyword evidence="2" id="KW-1185">Reference proteome</keyword>
<evidence type="ECO:0000313" key="2">
    <source>
        <dbReference type="Proteomes" id="UP001216150"/>
    </source>
</evidence>
<gene>
    <name evidence="1" type="ORF">N7450_007990</name>
</gene>
<proteinExistence type="predicted"/>
<accession>A0AAD6DGX0</accession>
<dbReference type="AlphaFoldDB" id="A0AAD6DGX0"/>
<protein>
    <submittedName>
        <fullName evidence="1">Uncharacterized protein</fullName>
    </submittedName>
</protein>